<dbReference type="PROSITE" id="PS52006">
    <property type="entry name" value="GH64"/>
    <property type="match status" value="1"/>
</dbReference>
<dbReference type="AlphaFoldDB" id="A0A5J5J151"/>
<dbReference type="Pfam" id="PF16483">
    <property type="entry name" value="Glyco_hydro_64"/>
    <property type="match status" value="1"/>
</dbReference>
<evidence type="ECO:0000256" key="1">
    <source>
        <dbReference type="PROSITE-ProRule" id="PRU01350"/>
    </source>
</evidence>
<dbReference type="PANTHER" id="PTHR38165:SF1">
    <property type="entry name" value="GLUCANASE B"/>
    <property type="match status" value="1"/>
</dbReference>
<evidence type="ECO:0000313" key="5">
    <source>
        <dbReference type="EMBL" id="KAA9108077.1"/>
    </source>
</evidence>
<keyword evidence="1" id="KW-0378">Hydrolase</keyword>
<feature type="transmembrane region" description="Helical" evidence="3">
    <location>
        <begin position="36"/>
        <end position="58"/>
    </location>
</feature>
<evidence type="ECO:0000256" key="3">
    <source>
        <dbReference type="SAM" id="Phobius"/>
    </source>
</evidence>
<dbReference type="InterPro" id="IPR042517">
    <property type="entry name" value="Glyco_hydro_64_N_2"/>
</dbReference>
<comment type="caution">
    <text evidence="5">The sequence shown here is derived from an EMBL/GenBank/DDBJ whole genome shotgun (WGS) entry which is preliminary data.</text>
</comment>
<feature type="region of interest" description="Disordered" evidence="2">
    <location>
        <begin position="1"/>
        <end position="26"/>
    </location>
</feature>
<dbReference type="GO" id="GO:0030246">
    <property type="term" value="F:carbohydrate binding"/>
    <property type="evidence" value="ECO:0007669"/>
    <property type="project" value="UniProtKB-UniRule"/>
</dbReference>
<dbReference type="PANTHER" id="PTHR38165">
    <property type="match status" value="1"/>
</dbReference>
<feature type="active site" description="Proton donor" evidence="1">
    <location>
        <position position="199"/>
    </location>
</feature>
<keyword evidence="3" id="KW-0472">Membrane</keyword>
<keyword evidence="3" id="KW-0812">Transmembrane</keyword>
<dbReference type="EMBL" id="VYSA01000002">
    <property type="protein sequence ID" value="KAA9108077.1"/>
    <property type="molecule type" value="Genomic_DNA"/>
</dbReference>
<dbReference type="InterPro" id="IPR032477">
    <property type="entry name" value="Glyco_hydro_64"/>
</dbReference>
<dbReference type="InterPro" id="IPR037398">
    <property type="entry name" value="Glyco_hydro_64_fam"/>
</dbReference>
<proteinExistence type="inferred from homology"/>
<name>A0A5J5J151_9MICO</name>
<feature type="domain" description="GH64" evidence="4">
    <location>
        <begin position="73"/>
        <end position="439"/>
    </location>
</feature>
<keyword evidence="1" id="KW-0326">Glycosidase</keyword>
<gene>
    <name evidence="5" type="ORF">F6B43_11730</name>
</gene>
<evidence type="ECO:0000313" key="6">
    <source>
        <dbReference type="Proteomes" id="UP000325827"/>
    </source>
</evidence>
<accession>A0A5J5J151</accession>
<reference evidence="6" key="1">
    <citation type="submission" date="2019-09" db="EMBL/GenBank/DDBJ databases">
        <title>Mumia zhuanghuii sp. nov. isolated from the intestinal contents of plateau pika (Ochotona curzoniae) in the Qinghai-Tibet plateau of China.</title>
        <authorList>
            <person name="Tian Z."/>
        </authorList>
    </citation>
    <scope>NUCLEOTIDE SEQUENCE [LARGE SCALE GENOMIC DNA]</scope>
    <source>
        <strain evidence="6">JCM 30598</strain>
    </source>
</reference>
<dbReference type="GO" id="GO:0016798">
    <property type="term" value="F:hydrolase activity, acting on glycosyl bonds"/>
    <property type="evidence" value="ECO:0007669"/>
    <property type="project" value="UniProtKB-KW"/>
</dbReference>
<evidence type="ECO:0000259" key="4">
    <source>
        <dbReference type="PROSITE" id="PS52006"/>
    </source>
</evidence>
<dbReference type="Proteomes" id="UP000325827">
    <property type="component" value="Unassembled WGS sequence"/>
</dbReference>
<feature type="active site" description="Proton acceptor" evidence="1">
    <location>
        <position position="217"/>
    </location>
</feature>
<dbReference type="Gene3D" id="2.60.110.10">
    <property type="entry name" value="Thaumatin"/>
    <property type="match status" value="1"/>
</dbReference>
<keyword evidence="6" id="KW-1185">Reference proteome</keyword>
<protein>
    <recommendedName>
        <fullName evidence="4">GH64 domain-containing protein</fullName>
    </recommendedName>
</protein>
<evidence type="ECO:0000256" key="2">
    <source>
        <dbReference type="SAM" id="MobiDB-lite"/>
    </source>
</evidence>
<keyword evidence="3" id="KW-1133">Transmembrane helix</keyword>
<sequence length="450" mass="47289">MHRCRKASEVDVSSSDGLSPHARSRVVGPRRRIRRAVLVAVAALGSVGILAPMSAMAAPPERTVATPPTVTGPNHFPVQVVNDTGVWDDSDIWLTVIGLQDGQWSYQDAAGKVLPMNSADAAAPGHFTKDDVDYAAMSFPLPVGGGTVLNGFTDGGSRVYVSLGAPMYIAIAPDSSGFTIPVVTDPSNPNHDGVWDYYEYAFEAGSIAYGGDVDMVDAIGFPMTAELEQQSTGISEYRGITATLADVREAVAALGGGYADLVQPNRILNPANSPTFLASPEGTAMNSAVDEAWAAWAAGFSYTEAPYTFTGRVEEDGKLHLQTTGPNETGAVVLPKPTAAEVFSCGAAFSPGDINGNLLGSRLCAAFNRGIALQQDAWFDTADYYPPGAVANRYSQVIHELSAHGLAYGFPYDDVNSQGSISILPNTDAPSALTLTLGRWDVLPAPAVDK</sequence>
<dbReference type="InterPro" id="IPR037176">
    <property type="entry name" value="Osmotin/thaumatin-like_sf"/>
</dbReference>
<organism evidence="5 6">
    <name type="scientific">Microbacterium rhizomatis</name>
    <dbReference type="NCBI Taxonomy" id="1631477"/>
    <lineage>
        <taxon>Bacteria</taxon>
        <taxon>Bacillati</taxon>
        <taxon>Actinomycetota</taxon>
        <taxon>Actinomycetes</taxon>
        <taxon>Micrococcales</taxon>
        <taxon>Microbacteriaceae</taxon>
        <taxon>Microbacterium</taxon>
    </lineage>
</organism>
<comment type="similarity">
    <text evidence="1">Belongs to the glycosyl hydrolase 64 family.</text>
</comment>
<dbReference type="Gene3D" id="3.30.920.50">
    <property type="entry name" value="Beta-1,3-glucanase, C-terminal domain"/>
    <property type="match status" value="1"/>
</dbReference>
<dbReference type="OrthoDB" id="9809583at2"/>